<feature type="transmembrane region" description="Helical" evidence="8">
    <location>
        <begin position="239"/>
        <end position="258"/>
    </location>
</feature>
<evidence type="ECO:0000256" key="7">
    <source>
        <dbReference type="SAM" id="MobiDB-lite"/>
    </source>
</evidence>
<keyword evidence="3 8" id="KW-0812">Transmembrane</keyword>
<dbReference type="InterPro" id="IPR011701">
    <property type="entry name" value="MFS"/>
</dbReference>
<evidence type="ECO:0000256" key="4">
    <source>
        <dbReference type="ARBA" id="ARBA00022989"/>
    </source>
</evidence>
<dbReference type="FunFam" id="1.20.1250.20:FF:000196">
    <property type="entry name" value="MFS toxin efflux pump (AflT)"/>
    <property type="match status" value="1"/>
</dbReference>
<feature type="transmembrane region" description="Helical" evidence="8">
    <location>
        <begin position="201"/>
        <end position="219"/>
    </location>
</feature>
<reference evidence="10" key="1">
    <citation type="submission" date="2018-03" db="EMBL/GenBank/DDBJ databases">
        <authorList>
            <person name="Guldener U."/>
        </authorList>
    </citation>
    <scope>NUCLEOTIDE SEQUENCE</scope>
</reference>
<dbReference type="Pfam" id="PF07690">
    <property type="entry name" value="MFS_1"/>
    <property type="match status" value="1"/>
</dbReference>
<feature type="region of interest" description="Disordered" evidence="7">
    <location>
        <begin position="1"/>
        <end position="25"/>
    </location>
</feature>
<gene>
    <name evidence="10" type="ORF">FTOL_11047</name>
</gene>
<dbReference type="PRINTS" id="PR01035">
    <property type="entry name" value="TCRTETA"/>
</dbReference>
<evidence type="ECO:0000256" key="2">
    <source>
        <dbReference type="ARBA" id="ARBA00022448"/>
    </source>
</evidence>
<evidence type="ECO:0000313" key="10">
    <source>
        <dbReference type="EMBL" id="SPJ85266.1"/>
    </source>
</evidence>
<feature type="transmembrane region" description="Helical" evidence="8">
    <location>
        <begin position="270"/>
        <end position="289"/>
    </location>
</feature>
<feature type="transmembrane region" description="Helical" evidence="8">
    <location>
        <begin position="137"/>
        <end position="158"/>
    </location>
</feature>
<evidence type="ECO:0000256" key="8">
    <source>
        <dbReference type="SAM" id="Phobius"/>
    </source>
</evidence>
<dbReference type="SUPFAM" id="SSF103473">
    <property type="entry name" value="MFS general substrate transporter"/>
    <property type="match status" value="1"/>
</dbReference>
<feature type="transmembrane region" description="Helical" evidence="8">
    <location>
        <begin position="435"/>
        <end position="455"/>
    </location>
</feature>
<dbReference type="InterPro" id="IPR020846">
    <property type="entry name" value="MFS_dom"/>
</dbReference>
<evidence type="ECO:0000256" key="5">
    <source>
        <dbReference type="ARBA" id="ARBA00023136"/>
    </source>
</evidence>
<proteinExistence type="predicted"/>
<comment type="caution">
    <text evidence="10">The sequence shown here is derived from an EMBL/GenBank/DDBJ whole genome shotgun (WGS) entry which is preliminary data.</text>
</comment>
<dbReference type="Gene3D" id="1.20.1250.20">
    <property type="entry name" value="MFS general substrate transporter like domains"/>
    <property type="match status" value="1"/>
</dbReference>
<feature type="transmembrane region" description="Helical" evidence="8">
    <location>
        <begin position="43"/>
        <end position="62"/>
    </location>
</feature>
<protein>
    <submittedName>
        <fullName evidence="10">Related to aflatoxin efflux pump AFLT</fullName>
    </submittedName>
</protein>
<evidence type="ECO:0000256" key="6">
    <source>
        <dbReference type="ARBA" id="ARBA00023180"/>
    </source>
</evidence>
<feature type="transmembrane region" description="Helical" evidence="8">
    <location>
        <begin position="82"/>
        <end position="104"/>
    </location>
</feature>
<keyword evidence="11" id="KW-1185">Reference proteome</keyword>
<keyword evidence="5 8" id="KW-0472">Membrane</keyword>
<feature type="transmembrane region" description="Helical" evidence="8">
    <location>
        <begin position="349"/>
        <end position="367"/>
    </location>
</feature>
<feature type="transmembrane region" description="Helical" evidence="8">
    <location>
        <begin position="372"/>
        <end position="391"/>
    </location>
</feature>
<evidence type="ECO:0000256" key="1">
    <source>
        <dbReference type="ARBA" id="ARBA00004141"/>
    </source>
</evidence>
<dbReference type="InterPro" id="IPR036259">
    <property type="entry name" value="MFS_trans_sf"/>
</dbReference>
<keyword evidence="4 8" id="KW-1133">Transmembrane helix</keyword>
<dbReference type="PROSITE" id="PS50850">
    <property type="entry name" value="MFS"/>
    <property type="match status" value="1"/>
</dbReference>
<evidence type="ECO:0000256" key="3">
    <source>
        <dbReference type="ARBA" id="ARBA00022692"/>
    </source>
</evidence>
<dbReference type="PANTHER" id="PTHR23501:SF153">
    <property type="entry name" value="AFLATOXIN EFFLUX PUMP, PUTATIVE-RELATED"/>
    <property type="match status" value="1"/>
</dbReference>
<dbReference type="EMBL" id="ONZP01000455">
    <property type="protein sequence ID" value="SPJ85266.1"/>
    <property type="molecule type" value="Genomic_DNA"/>
</dbReference>
<dbReference type="Proteomes" id="UP001187734">
    <property type="component" value="Unassembled WGS sequence"/>
</dbReference>
<dbReference type="GO" id="GO:0005886">
    <property type="term" value="C:plasma membrane"/>
    <property type="evidence" value="ECO:0007669"/>
    <property type="project" value="TreeGrafter"/>
</dbReference>
<accession>A0AAE8MHW6</accession>
<name>A0AAE8MHW6_9HYPO</name>
<feature type="transmembrane region" description="Helical" evidence="8">
    <location>
        <begin position="510"/>
        <end position="531"/>
    </location>
</feature>
<keyword evidence="6" id="KW-0325">Glycoprotein</keyword>
<feature type="transmembrane region" description="Helical" evidence="8">
    <location>
        <begin position="309"/>
        <end position="329"/>
    </location>
</feature>
<comment type="subcellular location">
    <subcellularLocation>
        <location evidence="1">Membrane</location>
        <topology evidence="1">Multi-pass membrane protein</topology>
    </subcellularLocation>
</comment>
<sequence length="552" mass="59577">MELAHLNEKDTQDVDRSNRPSTDGLTRQTDSIAVEKIYPPKKVVLPTMVALFLVFFLVALDRTIIGTAIPTISAEFDSFGDIAWYESAFLLPLCVFQLSFGLVFKYYSTKWVLFTLAAIFEIGSIVCASAPTSNALIVGRAITGIGGAGIGSGAFVYITLLFPLEERPKYLGALGASFGLSSILGPILGGYLTSVSWRWCFWINVPIGGLSLFLLFLLAPNRPSPSKPADTWLQRFFDLDPLGFVMVAGSISSLLFALEFGKENQAWSSGRVIALFVVFGILLVTFAGYQVWRGEKATIPPRILKQRTVVVACLFGFAIGSVLVVYPFYLPVWFQVVKGKSPQDSGIALLPLLLSSVLLVMVGGVLVSKIGYYTPFAIGGAAILVVGSALFTTWTADVSTGKWVGYQMIAGAGMGLALQQPAIAIQTVLSDSDSAVCLSVLNFVNFFGGTVFITVSQSLLQGQLQTKITKYVPGIDIHQLTNSGATGLKSLVPADKMAVVLGAYNDSMKAIWYLALGMACAAFLLSFGFEWRTVQTDKKKLLEQRSEDALVV</sequence>
<feature type="compositionally biased region" description="Basic and acidic residues" evidence="7">
    <location>
        <begin position="1"/>
        <end position="18"/>
    </location>
</feature>
<feature type="domain" description="Major facilitator superfamily (MFS) profile" evidence="9">
    <location>
        <begin position="47"/>
        <end position="534"/>
    </location>
</feature>
<feature type="transmembrane region" description="Helical" evidence="8">
    <location>
        <begin position="170"/>
        <end position="189"/>
    </location>
</feature>
<dbReference type="InterPro" id="IPR001958">
    <property type="entry name" value="Tet-R_TetA/multi-R_MdtG-like"/>
</dbReference>
<dbReference type="PANTHER" id="PTHR23501">
    <property type="entry name" value="MAJOR FACILITATOR SUPERFAMILY"/>
    <property type="match status" value="1"/>
</dbReference>
<dbReference type="CDD" id="cd17502">
    <property type="entry name" value="MFS_Azr1_MDR_like"/>
    <property type="match status" value="1"/>
</dbReference>
<dbReference type="GO" id="GO:0022857">
    <property type="term" value="F:transmembrane transporter activity"/>
    <property type="evidence" value="ECO:0007669"/>
    <property type="project" value="InterPro"/>
</dbReference>
<evidence type="ECO:0000259" key="9">
    <source>
        <dbReference type="PROSITE" id="PS50850"/>
    </source>
</evidence>
<evidence type="ECO:0000313" key="11">
    <source>
        <dbReference type="Proteomes" id="UP001187734"/>
    </source>
</evidence>
<feature type="transmembrane region" description="Helical" evidence="8">
    <location>
        <begin position="111"/>
        <end position="131"/>
    </location>
</feature>
<feature type="transmembrane region" description="Helical" evidence="8">
    <location>
        <begin position="403"/>
        <end position="423"/>
    </location>
</feature>
<dbReference type="Gene3D" id="1.20.1720.10">
    <property type="entry name" value="Multidrug resistance protein D"/>
    <property type="match status" value="1"/>
</dbReference>
<keyword evidence="2" id="KW-0813">Transport</keyword>
<dbReference type="AlphaFoldDB" id="A0AAE8MHW6"/>
<organism evidence="10 11">
    <name type="scientific">Fusarium torulosum</name>
    <dbReference type="NCBI Taxonomy" id="33205"/>
    <lineage>
        <taxon>Eukaryota</taxon>
        <taxon>Fungi</taxon>
        <taxon>Dikarya</taxon>
        <taxon>Ascomycota</taxon>
        <taxon>Pezizomycotina</taxon>
        <taxon>Sordariomycetes</taxon>
        <taxon>Hypocreomycetidae</taxon>
        <taxon>Hypocreales</taxon>
        <taxon>Nectriaceae</taxon>
        <taxon>Fusarium</taxon>
    </lineage>
</organism>